<organism evidence="1 2">
    <name type="scientific">Ceutorhynchus assimilis</name>
    <name type="common">cabbage seed weevil</name>
    <dbReference type="NCBI Taxonomy" id="467358"/>
    <lineage>
        <taxon>Eukaryota</taxon>
        <taxon>Metazoa</taxon>
        <taxon>Ecdysozoa</taxon>
        <taxon>Arthropoda</taxon>
        <taxon>Hexapoda</taxon>
        <taxon>Insecta</taxon>
        <taxon>Pterygota</taxon>
        <taxon>Neoptera</taxon>
        <taxon>Endopterygota</taxon>
        <taxon>Coleoptera</taxon>
        <taxon>Polyphaga</taxon>
        <taxon>Cucujiformia</taxon>
        <taxon>Curculionidae</taxon>
        <taxon>Ceutorhynchinae</taxon>
        <taxon>Ceutorhynchus</taxon>
    </lineage>
</organism>
<sequence>MIERVLFDIPCLTGYVKINHVCVASFDVPKVDKTASNRLTATTISPMIQSTQRRVLIDDNPCLPDFIKVGQFCIKDGKYNPPRA</sequence>
<dbReference type="EMBL" id="OU892287">
    <property type="protein sequence ID" value="CAG9762229.1"/>
    <property type="molecule type" value="Genomic_DNA"/>
</dbReference>
<evidence type="ECO:0000313" key="1">
    <source>
        <dbReference type="EMBL" id="CAG9762229.1"/>
    </source>
</evidence>
<dbReference type="Proteomes" id="UP001152799">
    <property type="component" value="Chromosome 11"/>
</dbReference>
<gene>
    <name evidence="1" type="ORF">CEUTPL_LOCUS2913</name>
</gene>
<protein>
    <submittedName>
        <fullName evidence="1">Uncharacterized protein</fullName>
    </submittedName>
</protein>
<evidence type="ECO:0000313" key="2">
    <source>
        <dbReference type="Proteomes" id="UP001152799"/>
    </source>
</evidence>
<name>A0A9N9MDN8_9CUCU</name>
<keyword evidence="2" id="KW-1185">Reference proteome</keyword>
<accession>A0A9N9MDN8</accession>
<dbReference type="AlphaFoldDB" id="A0A9N9MDN8"/>
<proteinExistence type="predicted"/>
<reference evidence="1" key="1">
    <citation type="submission" date="2022-01" db="EMBL/GenBank/DDBJ databases">
        <authorList>
            <person name="King R."/>
        </authorList>
    </citation>
    <scope>NUCLEOTIDE SEQUENCE</scope>
</reference>